<feature type="region of interest" description="Disordered" evidence="1">
    <location>
        <begin position="1"/>
        <end position="24"/>
    </location>
</feature>
<sequence length="119" mass="13366">MQQHHPFYQPKQGQTFQQPPQQQLYQQLGTSPSAFRDLVITLASTSTQNFSKLEQFMEVTAGKFMEIEASQRNQQALLQDIDTKIGHLADALTSRPAGALHGQLLPIPEIIRRGYTPSC</sequence>
<organism evidence="2 3">
    <name type="scientific">Linum trigynum</name>
    <dbReference type="NCBI Taxonomy" id="586398"/>
    <lineage>
        <taxon>Eukaryota</taxon>
        <taxon>Viridiplantae</taxon>
        <taxon>Streptophyta</taxon>
        <taxon>Embryophyta</taxon>
        <taxon>Tracheophyta</taxon>
        <taxon>Spermatophyta</taxon>
        <taxon>Magnoliopsida</taxon>
        <taxon>eudicotyledons</taxon>
        <taxon>Gunneridae</taxon>
        <taxon>Pentapetalae</taxon>
        <taxon>rosids</taxon>
        <taxon>fabids</taxon>
        <taxon>Malpighiales</taxon>
        <taxon>Linaceae</taxon>
        <taxon>Linum</taxon>
    </lineage>
</organism>
<keyword evidence="3" id="KW-1185">Reference proteome</keyword>
<name>A0AAV2F7R5_9ROSI</name>
<proteinExistence type="predicted"/>
<feature type="compositionally biased region" description="Low complexity" evidence="1">
    <location>
        <begin position="7"/>
        <end position="24"/>
    </location>
</feature>
<evidence type="ECO:0000313" key="2">
    <source>
        <dbReference type="EMBL" id="CAL1394291.1"/>
    </source>
</evidence>
<dbReference type="Proteomes" id="UP001497516">
    <property type="component" value="Chromosome 6"/>
</dbReference>
<evidence type="ECO:0000256" key="1">
    <source>
        <dbReference type="SAM" id="MobiDB-lite"/>
    </source>
</evidence>
<reference evidence="2 3" key="1">
    <citation type="submission" date="2024-04" db="EMBL/GenBank/DDBJ databases">
        <authorList>
            <person name="Fracassetti M."/>
        </authorList>
    </citation>
    <scope>NUCLEOTIDE SEQUENCE [LARGE SCALE GENOMIC DNA]</scope>
</reference>
<protein>
    <submittedName>
        <fullName evidence="2">Uncharacterized protein</fullName>
    </submittedName>
</protein>
<accession>A0AAV2F7R5</accession>
<dbReference type="EMBL" id="OZ034819">
    <property type="protein sequence ID" value="CAL1394291.1"/>
    <property type="molecule type" value="Genomic_DNA"/>
</dbReference>
<dbReference type="AlphaFoldDB" id="A0AAV2F7R5"/>
<evidence type="ECO:0000313" key="3">
    <source>
        <dbReference type="Proteomes" id="UP001497516"/>
    </source>
</evidence>
<gene>
    <name evidence="2" type="ORF">LTRI10_LOCUS34805</name>
</gene>